<evidence type="ECO:0000313" key="2">
    <source>
        <dbReference type="EMBL" id="OAO14924.1"/>
    </source>
</evidence>
<organism evidence="2 3">
    <name type="scientific">Blastocystis sp. subtype 1 (strain ATCC 50177 / NandII)</name>
    <dbReference type="NCBI Taxonomy" id="478820"/>
    <lineage>
        <taxon>Eukaryota</taxon>
        <taxon>Sar</taxon>
        <taxon>Stramenopiles</taxon>
        <taxon>Bigyra</taxon>
        <taxon>Opalozoa</taxon>
        <taxon>Opalinata</taxon>
        <taxon>Blastocystidae</taxon>
        <taxon>Blastocystis</taxon>
    </lineage>
</organism>
<dbReference type="GO" id="GO:0006164">
    <property type="term" value="P:purine nucleotide biosynthetic process"/>
    <property type="evidence" value="ECO:0007669"/>
    <property type="project" value="TreeGrafter"/>
</dbReference>
<feature type="coiled-coil region" evidence="1">
    <location>
        <begin position="191"/>
        <end position="221"/>
    </location>
</feature>
<dbReference type="GO" id="GO:0005737">
    <property type="term" value="C:cytoplasm"/>
    <property type="evidence" value="ECO:0007669"/>
    <property type="project" value="TreeGrafter"/>
</dbReference>
<dbReference type="PANTHER" id="PTHR10099">
    <property type="entry name" value="PHOSPHORIBOSYLFORMYLGLYCINAMIDINE SYNTHASE"/>
    <property type="match status" value="1"/>
</dbReference>
<gene>
    <name evidence="2" type="ORF">AV274_3373</name>
</gene>
<evidence type="ECO:0000256" key="1">
    <source>
        <dbReference type="SAM" id="Coils"/>
    </source>
</evidence>
<dbReference type="EMBL" id="LXWW01000199">
    <property type="protein sequence ID" value="OAO14924.1"/>
    <property type="molecule type" value="Genomic_DNA"/>
</dbReference>
<evidence type="ECO:0000313" key="3">
    <source>
        <dbReference type="Proteomes" id="UP000078348"/>
    </source>
</evidence>
<dbReference type="PANTHER" id="PTHR10099:SF1">
    <property type="entry name" value="PHOSPHORIBOSYLFORMYLGLYCINAMIDINE SYNTHASE"/>
    <property type="match status" value="1"/>
</dbReference>
<dbReference type="InterPro" id="IPR029062">
    <property type="entry name" value="Class_I_gatase-like"/>
</dbReference>
<sequence length="278" mass="31719">MLESARGWASTTLFNKELKAQFKAFYTSRDTFSLALLGVWVAHGEGRCFWPDDAVKEEAMRQNCVALKYVDDDGNVTMEYPMNPNGSEGPMVGRTSLYYRHLSCHLCNAEELTKTNTKTLVDWFHAVFPKLHTSTQTFLVNIRKHCFKDETTLKVDLKEVQVLNTAPFQKCSAPQVKEVKKRRTLSGIKKKAKKAKLLANVESAIEELRDLEAQDDEEEMDTYLENLPREKLEEEAKTIIQLFADSVGEYNQLDDADLRDLLAGVKYCHGLITEGRKK</sequence>
<dbReference type="OrthoDB" id="6666987at2759"/>
<protein>
    <submittedName>
        <fullName evidence="2">AIR synthase-related protein</fullName>
    </submittedName>
</protein>
<dbReference type="STRING" id="478820.A0A196SG26"/>
<dbReference type="GO" id="GO:0004642">
    <property type="term" value="F:phosphoribosylformylglycinamidine synthase activity"/>
    <property type="evidence" value="ECO:0007669"/>
    <property type="project" value="TreeGrafter"/>
</dbReference>
<keyword evidence="3" id="KW-1185">Reference proteome</keyword>
<dbReference type="SMART" id="SM01211">
    <property type="entry name" value="GATase_5"/>
    <property type="match status" value="1"/>
</dbReference>
<dbReference type="SUPFAM" id="SSF52317">
    <property type="entry name" value="Class I glutamine amidotransferase-like"/>
    <property type="match status" value="1"/>
</dbReference>
<dbReference type="Proteomes" id="UP000078348">
    <property type="component" value="Unassembled WGS sequence"/>
</dbReference>
<dbReference type="Gene3D" id="3.40.50.880">
    <property type="match status" value="1"/>
</dbReference>
<reference evidence="2 3" key="1">
    <citation type="submission" date="2016-05" db="EMBL/GenBank/DDBJ databases">
        <title>Nuclear genome of Blastocystis sp. subtype 1 NandII.</title>
        <authorList>
            <person name="Gentekaki E."/>
            <person name="Curtis B."/>
            <person name="Stairs C."/>
            <person name="Eme L."/>
            <person name="Herman E."/>
            <person name="Klimes V."/>
            <person name="Arias M.C."/>
            <person name="Elias M."/>
            <person name="Hilliou F."/>
            <person name="Klute M."/>
            <person name="Malik S.-B."/>
            <person name="Pightling A."/>
            <person name="Rachubinski R."/>
            <person name="Salas D."/>
            <person name="Schlacht A."/>
            <person name="Suga H."/>
            <person name="Archibald J."/>
            <person name="Ball S.G."/>
            <person name="Clark G."/>
            <person name="Dacks J."/>
            <person name="Van Der Giezen M."/>
            <person name="Tsaousis A."/>
            <person name="Roger A."/>
        </authorList>
    </citation>
    <scope>NUCLEOTIDE SEQUENCE [LARGE SCALE GENOMIC DNA]</scope>
    <source>
        <strain evidence="3">ATCC 50177 / NandII</strain>
    </source>
</reference>
<accession>A0A196SG26</accession>
<keyword evidence="1" id="KW-0175">Coiled coil</keyword>
<name>A0A196SG26_BLAHN</name>
<dbReference type="AlphaFoldDB" id="A0A196SG26"/>
<dbReference type="Pfam" id="PF13507">
    <property type="entry name" value="GATase_5"/>
    <property type="match status" value="1"/>
</dbReference>
<comment type="caution">
    <text evidence="2">The sequence shown here is derived from an EMBL/GenBank/DDBJ whole genome shotgun (WGS) entry which is preliminary data.</text>
</comment>
<proteinExistence type="predicted"/>